<organism evidence="5 6">
    <name type="scientific">Streptomyces racemochromogenes</name>
    <dbReference type="NCBI Taxonomy" id="67353"/>
    <lineage>
        <taxon>Bacteria</taxon>
        <taxon>Bacillati</taxon>
        <taxon>Actinomycetota</taxon>
        <taxon>Actinomycetes</taxon>
        <taxon>Kitasatosporales</taxon>
        <taxon>Streptomycetaceae</taxon>
        <taxon>Streptomyces</taxon>
    </lineage>
</organism>
<evidence type="ECO:0000256" key="1">
    <source>
        <dbReference type="ARBA" id="ARBA00023015"/>
    </source>
</evidence>
<evidence type="ECO:0000313" key="6">
    <source>
        <dbReference type="Proteomes" id="UP001610631"/>
    </source>
</evidence>
<evidence type="ECO:0000256" key="2">
    <source>
        <dbReference type="ARBA" id="ARBA00023125"/>
    </source>
</evidence>
<keyword evidence="6" id="KW-1185">Reference proteome</keyword>
<keyword evidence="3" id="KW-0804">Transcription</keyword>
<feature type="domain" description="HTH hxlR-type" evidence="4">
    <location>
        <begin position="20"/>
        <end position="120"/>
    </location>
</feature>
<reference evidence="5 6" key="1">
    <citation type="submission" date="2024-03" db="EMBL/GenBank/DDBJ databases">
        <title>Whole genome sequencing of Streptomyces racemochromogenes, to identify antimicrobial biosynthetic gene clusters.</title>
        <authorList>
            <person name="Suryawanshi P."/>
            <person name="Krishnaraj P.U."/>
            <person name="Arun Y.P."/>
            <person name="Suryawanshi M.P."/>
            <person name="Rakshit O."/>
        </authorList>
    </citation>
    <scope>NUCLEOTIDE SEQUENCE [LARGE SCALE GENOMIC DNA]</scope>
    <source>
        <strain evidence="5 6">AUDT626</strain>
    </source>
</reference>
<name>A0ABW7PDD1_9ACTN</name>
<keyword evidence="1" id="KW-0805">Transcription regulation</keyword>
<evidence type="ECO:0000256" key="3">
    <source>
        <dbReference type="ARBA" id="ARBA00023163"/>
    </source>
</evidence>
<evidence type="ECO:0000259" key="4">
    <source>
        <dbReference type="PROSITE" id="PS51118"/>
    </source>
</evidence>
<dbReference type="InterPro" id="IPR036390">
    <property type="entry name" value="WH_DNA-bd_sf"/>
</dbReference>
<dbReference type="Proteomes" id="UP001610631">
    <property type="component" value="Unassembled WGS sequence"/>
</dbReference>
<dbReference type="PANTHER" id="PTHR33204:SF39">
    <property type="entry name" value="TRANSCRIPTIONAL REGULATORY PROTEIN"/>
    <property type="match status" value="1"/>
</dbReference>
<sequence length="146" mass="16381">METKVSTTPEDWAATYRRDCPSRTVVELLANKWGLYVLAALRRHGRPMRFSELRRLLDGITQKMLTQTLRALERDGLVTRTVYPTVPPRVEYALTELGVEAGRLTDAIGTWSVEHARQILAARRDFDDRAAIPPQPVGPTGTGPAR</sequence>
<dbReference type="Pfam" id="PF01638">
    <property type="entry name" value="HxlR"/>
    <property type="match status" value="1"/>
</dbReference>
<dbReference type="RefSeq" id="WP_395510206.1">
    <property type="nucleotide sequence ID" value="NZ_JBBDHD010000031.1"/>
</dbReference>
<accession>A0ABW7PDD1</accession>
<gene>
    <name evidence="5" type="ORF">WDV06_14885</name>
</gene>
<dbReference type="Gene3D" id="1.10.10.10">
    <property type="entry name" value="Winged helix-like DNA-binding domain superfamily/Winged helix DNA-binding domain"/>
    <property type="match status" value="1"/>
</dbReference>
<dbReference type="InterPro" id="IPR036388">
    <property type="entry name" value="WH-like_DNA-bd_sf"/>
</dbReference>
<keyword evidence="2" id="KW-0238">DNA-binding</keyword>
<dbReference type="PROSITE" id="PS51118">
    <property type="entry name" value="HTH_HXLR"/>
    <property type="match status" value="1"/>
</dbReference>
<dbReference type="InterPro" id="IPR002577">
    <property type="entry name" value="HTH_HxlR"/>
</dbReference>
<evidence type="ECO:0000313" key="5">
    <source>
        <dbReference type="EMBL" id="MFH7596373.1"/>
    </source>
</evidence>
<dbReference type="SUPFAM" id="SSF46785">
    <property type="entry name" value="Winged helix' DNA-binding domain"/>
    <property type="match status" value="1"/>
</dbReference>
<proteinExistence type="predicted"/>
<protein>
    <submittedName>
        <fullName evidence="5">Helix-turn-helix domain-containing protein</fullName>
    </submittedName>
</protein>
<dbReference type="EMBL" id="JBBDHD010000031">
    <property type="protein sequence ID" value="MFH7596373.1"/>
    <property type="molecule type" value="Genomic_DNA"/>
</dbReference>
<dbReference type="PANTHER" id="PTHR33204">
    <property type="entry name" value="TRANSCRIPTIONAL REGULATOR, MARR FAMILY"/>
    <property type="match status" value="1"/>
</dbReference>
<comment type="caution">
    <text evidence="5">The sequence shown here is derived from an EMBL/GenBank/DDBJ whole genome shotgun (WGS) entry which is preliminary data.</text>
</comment>